<comment type="caution">
    <text evidence="2">The sequence shown here is derived from an EMBL/GenBank/DDBJ whole genome shotgun (WGS) entry which is preliminary data.</text>
</comment>
<evidence type="ECO:0000313" key="2">
    <source>
        <dbReference type="EMBL" id="KAJ1130602.1"/>
    </source>
</evidence>
<keyword evidence="3" id="KW-1185">Reference proteome</keyword>
<dbReference type="Proteomes" id="UP001066276">
    <property type="component" value="Chromosome 7"/>
</dbReference>
<organism evidence="2 3">
    <name type="scientific">Pleurodeles waltl</name>
    <name type="common">Iberian ribbed newt</name>
    <dbReference type="NCBI Taxonomy" id="8319"/>
    <lineage>
        <taxon>Eukaryota</taxon>
        <taxon>Metazoa</taxon>
        <taxon>Chordata</taxon>
        <taxon>Craniata</taxon>
        <taxon>Vertebrata</taxon>
        <taxon>Euteleostomi</taxon>
        <taxon>Amphibia</taxon>
        <taxon>Batrachia</taxon>
        <taxon>Caudata</taxon>
        <taxon>Salamandroidea</taxon>
        <taxon>Salamandridae</taxon>
        <taxon>Pleurodelinae</taxon>
        <taxon>Pleurodeles</taxon>
    </lineage>
</organism>
<sequence length="88" mass="10158">MLDVMRRKDTEIEISSYLKEEEKERLYGDKRMAQDESAVKGRSKMHVSLSSQVREMRVRSKAEARCARHFQVGGLEEAGCRSGRYVCS</sequence>
<protein>
    <submittedName>
        <fullName evidence="2">Uncharacterized protein</fullName>
    </submittedName>
</protein>
<name>A0AAV7PQN5_PLEWA</name>
<feature type="region of interest" description="Disordered" evidence="1">
    <location>
        <begin position="28"/>
        <end position="54"/>
    </location>
</feature>
<evidence type="ECO:0000313" key="3">
    <source>
        <dbReference type="Proteomes" id="UP001066276"/>
    </source>
</evidence>
<reference evidence="2" key="1">
    <citation type="journal article" date="2022" name="bioRxiv">
        <title>Sequencing and chromosome-scale assembly of the giantPleurodeles waltlgenome.</title>
        <authorList>
            <person name="Brown T."/>
            <person name="Elewa A."/>
            <person name="Iarovenko S."/>
            <person name="Subramanian E."/>
            <person name="Araus A.J."/>
            <person name="Petzold A."/>
            <person name="Susuki M."/>
            <person name="Suzuki K.-i.T."/>
            <person name="Hayashi T."/>
            <person name="Toyoda A."/>
            <person name="Oliveira C."/>
            <person name="Osipova E."/>
            <person name="Leigh N.D."/>
            <person name="Simon A."/>
            <person name="Yun M.H."/>
        </authorList>
    </citation>
    <scope>NUCLEOTIDE SEQUENCE</scope>
    <source>
        <strain evidence="2">20211129_DDA</strain>
        <tissue evidence="2">Liver</tissue>
    </source>
</reference>
<dbReference type="EMBL" id="JANPWB010000011">
    <property type="protein sequence ID" value="KAJ1130602.1"/>
    <property type="molecule type" value="Genomic_DNA"/>
</dbReference>
<dbReference type="AlphaFoldDB" id="A0AAV7PQN5"/>
<accession>A0AAV7PQN5</accession>
<evidence type="ECO:0000256" key="1">
    <source>
        <dbReference type="SAM" id="MobiDB-lite"/>
    </source>
</evidence>
<gene>
    <name evidence="2" type="ORF">NDU88_008953</name>
</gene>
<proteinExistence type="predicted"/>
<feature type="compositionally biased region" description="Basic and acidic residues" evidence="1">
    <location>
        <begin position="28"/>
        <end position="39"/>
    </location>
</feature>